<dbReference type="Proteomes" id="UP000024376">
    <property type="component" value="Unassembled WGS sequence"/>
</dbReference>
<dbReference type="PANTHER" id="PTHR24320">
    <property type="entry name" value="RETINOL DEHYDROGENASE"/>
    <property type="match status" value="1"/>
</dbReference>
<dbReference type="PANTHER" id="PTHR24320:SF252">
    <property type="entry name" value="DEHYDROGENASE_REDUCTASE FAMILY PROTEIN, PUTATIVE (AFU_ORTHOLOGUE AFUA_3G08550)-RELATED"/>
    <property type="match status" value="1"/>
</dbReference>
<evidence type="ECO:0000313" key="6">
    <source>
        <dbReference type="Proteomes" id="UP000024376"/>
    </source>
</evidence>
<gene>
    <name evidence="5" type="ORF">M419DRAFT_67737</name>
</gene>
<organism evidence="5 6">
    <name type="scientific">Hypocrea jecorina (strain ATCC 56765 / BCRC 32924 / NRRL 11460 / Rut C-30)</name>
    <name type="common">Trichoderma reesei</name>
    <dbReference type="NCBI Taxonomy" id="1344414"/>
    <lineage>
        <taxon>Eukaryota</taxon>
        <taxon>Fungi</taxon>
        <taxon>Dikarya</taxon>
        <taxon>Ascomycota</taxon>
        <taxon>Pezizomycotina</taxon>
        <taxon>Sordariomycetes</taxon>
        <taxon>Hypocreomycetidae</taxon>
        <taxon>Hypocreales</taxon>
        <taxon>Hypocreaceae</taxon>
        <taxon>Trichoderma</taxon>
    </lineage>
</organism>
<dbReference type="InterPro" id="IPR036291">
    <property type="entry name" value="NAD(P)-bd_dom_sf"/>
</dbReference>
<dbReference type="GO" id="GO:0016491">
    <property type="term" value="F:oxidoreductase activity"/>
    <property type="evidence" value="ECO:0007669"/>
    <property type="project" value="UniProtKB-KW"/>
</dbReference>
<dbReference type="Pfam" id="PF00106">
    <property type="entry name" value="adh_short"/>
    <property type="match status" value="1"/>
</dbReference>
<protein>
    <submittedName>
        <fullName evidence="5">NAD(P)-binding protein</fullName>
    </submittedName>
</protein>
<dbReference type="SUPFAM" id="SSF51735">
    <property type="entry name" value="NAD(P)-binding Rossmann-fold domains"/>
    <property type="match status" value="1"/>
</dbReference>
<evidence type="ECO:0000256" key="2">
    <source>
        <dbReference type="ARBA" id="ARBA00022857"/>
    </source>
</evidence>
<keyword evidence="3" id="KW-0560">Oxidoreductase</keyword>
<dbReference type="KEGG" id="trr:M419DRAFT_67737"/>
<reference evidence="6" key="1">
    <citation type="journal article" date="2013" name="Ind. Biotechnol.">
        <title>Comparative genomics analysis of Trichoderma reesei strains.</title>
        <authorList>
            <person name="Koike H."/>
            <person name="Aerts A."/>
            <person name="LaButti K."/>
            <person name="Grigoriev I.V."/>
            <person name="Baker S.E."/>
        </authorList>
    </citation>
    <scope>NUCLEOTIDE SEQUENCE [LARGE SCALE GENOMIC DNA]</scope>
    <source>
        <strain evidence="6">ATCC 56765 / BCRC 32924 / NRRL 11460 / Rut C-30</strain>
    </source>
</reference>
<dbReference type="InterPro" id="IPR002347">
    <property type="entry name" value="SDR_fam"/>
</dbReference>
<feature type="region of interest" description="Disordered" evidence="4">
    <location>
        <begin position="1"/>
        <end position="21"/>
    </location>
</feature>
<dbReference type="EMBL" id="KI911139">
    <property type="protein sequence ID" value="ETS06289.1"/>
    <property type="molecule type" value="Genomic_DNA"/>
</dbReference>
<evidence type="ECO:0000256" key="4">
    <source>
        <dbReference type="SAM" id="MobiDB-lite"/>
    </source>
</evidence>
<proteinExistence type="inferred from homology"/>
<dbReference type="Gene3D" id="3.40.50.720">
    <property type="entry name" value="NAD(P)-binding Rossmann-like Domain"/>
    <property type="match status" value="1"/>
</dbReference>
<comment type="similarity">
    <text evidence="1">Belongs to the short-chain dehydrogenases/reductases (SDR) family.</text>
</comment>
<evidence type="ECO:0000256" key="1">
    <source>
        <dbReference type="ARBA" id="ARBA00006484"/>
    </source>
</evidence>
<dbReference type="PRINTS" id="PR00081">
    <property type="entry name" value="GDHRDH"/>
</dbReference>
<accession>A0A024SJJ5</accession>
<evidence type="ECO:0000256" key="3">
    <source>
        <dbReference type="ARBA" id="ARBA00023002"/>
    </source>
</evidence>
<sequence>MSSPAIGQPPIPPTPTDANISGKTVIVTGGNSGLGYEAARQFLTLGASRMILACRSIARGQEAASALRAHPTVKETNPNAVIDAFELDLDDYYSGLCFSNRVNAEVKELDILLNNGGQVVMGYEKSKSGHERSMQVNCYTHLLISLELFPLLRSTSAARGVPSRITFTGSATQIMQNTLSKQPISSESTVLGHFDDEANFNKLYRYADSKTVVNAYVRRLAALAPSEVIVNNACPGLVQTGIDKNLPFYLKLPMGLLRKSTGRTVEEGARTLIYVAVVAGTETNGKFLQHNQVDPGAEFLNTAEGEDFISKLWKESVQDVAATDPALGSYA</sequence>
<keyword evidence="2" id="KW-0521">NADP</keyword>
<dbReference type="HOGENOM" id="CLU_010194_44_4_1"/>
<name>A0A024SJJ5_HYPJR</name>
<dbReference type="OrthoDB" id="542013at2759"/>
<evidence type="ECO:0000313" key="5">
    <source>
        <dbReference type="EMBL" id="ETS06289.1"/>
    </source>
</evidence>
<dbReference type="AlphaFoldDB" id="A0A024SJJ5"/>